<accession>A0A329RH81</accession>
<dbReference type="EMBL" id="RCMK01000896">
    <property type="protein sequence ID" value="KAG2908503.1"/>
    <property type="molecule type" value="Genomic_DNA"/>
</dbReference>
<dbReference type="GO" id="GO:0031083">
    <property type="term" value="C:BLOC-1 complex"/>
    <property type="evidence" value="ECO:0007669"/>
    <property type="project" value="TreeGrafter"/>
</dbReference>
<sequence length="459" mass="52424">MAPLPRLLVFCDFLEILLHTTSLALLRRMFTDFYTGNEHTLQDFMRLGATVISVLPMQRKGPQQLKEAARLLAEQKKDTVHATSTEMDPNRQNQTQMYTTTSQSCVFRYLSARVASRNILWLRDMFHEFCRGENALLREFLRRGDQAISVIPVDIQALCMAPLPPPPLSVDQTFSVAMAETGVLSTPTPSEVTPSATLSPQRKRSRGQEQEPQSAGDNRNASESRARKQARRASVPAQEKEAVAAATFELDPMPQSEAEMRASIMAALGRLEAKEPWKEAFNPEKLSLPFSRVRYPQLAAVLQAFWQKNARAVWERKFWSPLSRSRNLELHNQRRCRQLKAMTFFEKKVITPVYSELGASFFVRMDQRVKPHSGWYFFEQTVDLFTVAHRYGLPACLQYMESEAFKRFPMVPGQNRNIYGRVNGKSRSMWSSSESLRPILDEIVSFKAKTKDSSNSVEL</sequence>
<evidence type="ECO:0000313" key="5">
    <source>
        <dbReference type="EMBL" id="KAG2908503.1"/>
    </source>
</evidence>
<proteinExistence type="predicted"/>
<dbReference type="Proteomes" id="UP000735874">
    <property type="component" value="Unassembled WGS sequence"/>
</dbReference>
<feature type="compositionally biased region" description="Polar residues" evidence="1">
    <location>
        <begin position="184"/>
        <end position="200"/>
    </location>
</feature>
<dbReference type="OrthoDB" id="123164at2759"/>
<keyword evidence="9" id="KW-1185">Reference proteome</keyword>
<dbReference type="AlphaFoldDB" id="A0A329RH81"/>
<evidence type="ECO:0000313" key="8">
    <source>
        <dbReference type="EMBL" id="RAW23914.1"/>
    </source>
</evidence>
<reference evidence="8 9" key="1">
    <citation type="submission" date="2018-01" db="EMBL/GenBank/DDBJ databases">
        <title>Draft genome of the strawberry crown rot pathogen Phytophthora cactorum.</title>
        <authorList>
            <person name="Armitage A.D."/>
            <person name="Lysoe E."/>
            <person name="Nellist C.F."/>
            <person name="Harrison R.J."/>
            <person name="Brurberg M.B."/>
        </authorList>
    </citation>
    <scope>NUCLEOTIDE SEQUENCE [LARGE SCALE GENOMIC DNA]</scope>
    <source>
        <strain evidence="8 9">10300</strain>
    </source>
</reference>
<evidence type="ECO:0000256" key="1">
    <source>
        <dbReference type="SAM" id="MobiDB-lite"/>
    </source>
</evidence>
<protein>
    <submittedName>
        <fullName evidence="8">Uncharacterized protein</fullName>
    </submittedName>
</protein>
<dbReference type="EMBL" id="RCMG01000887">
    <property type="protein sequence ID" value="KAG2843444.1"/>
    <property type="molecule type" value="Genomic_DNA"/>
</dbReference>
<keyword evidence="2" id="KW-0732">Signal</keyword>
<evidence type="ECO:0000313" key="9">
    <source>
        <dbReference type="Proteomes" id="UP000251314"/>
    </source>
</evidence>
<name>A0A329RH81_9STRA</name>
<organism evidence="8 9">
    <name type="scientific">Phytophthora cactorum</name>
    <dbReference type="NCBI Taxonomy" id="29920"/>
    <lineage>
        <taxon>Eukaryota</taxon>
        <taxon>Sar</taxon>
        <taxon>Stramenopiles</taxon>
        <taxon>Oomycota</taxon>
        <taxon>Peronosporomycetes</taxon>
        <taxon>Peronosporales</taxon>
        <taxon>Peronosporaceae</taxon>
        <taxon>Phytophthora</taxon>
    </lineage>
</organism>
<dbReference type="EMBL" id="RCMI01001673">
    <property type="protein sequence ID" value="KAG2882320.1"/>
    <property type="molecule type" value="Genomic_DNA"/>
</dbReference>
<dbReference type="EMBL" id="RCML01001630">
    <property type="protein sequence ID" value="KAG2961283.1"/>
    <property type="molecule type" value="Genomic_DNA"/>
</dbReference>
<dbReference type="Proteomes" id="UP000697107">
    <property type="component" value="Unassembled WGS sequence"/>
</dbReference>
<gene>
    <name evidence="8" type="ORF">PC110_g19657</name>
    <name evidence="3" type="ORF">PC113_g18610</name>
    <name evidence="4" type="ORF">PC115_g21963</name>
    <name evidence="5" type="ORF">PC117_g19927</name>
    <name evidence="6" type="ORF">PC118_g22055</name>
    <name evidence="7" type="ORF">PC129_g21413</name>
</gene>
<evidence type="ECO:0000256" key="2">
    <source>
        <dbReference type="SAM" id="SignalP"/>
    </source>
</evidence>
<evidence type="ECO:0000313" key="7">
    <source>
        <dbReference type="EMBL" id="KAG3207545.1"/>
    </source>
</evidence>
<dbReference type="VEuPathDB" id="FungiDB:PC110_g19657"/>
<reference evidence="3" key="2">
    <citation type="submission" date="2018-10" db="EMBL/GenBank/DDBJ databases">
        <title>Effector identification in a new, highly contiguous assembly of the strawberry crown rot pathogen Phytophthora cactorum.</title>
        <authorList>
            <person name="Armitage A.D."/>
            <person name="Nellist C.F."/>
            <person name="Bates H."/>
            <person name="Vickerstaff R.J."/>
            <person name="Harrison R.J."/>
        </authorList>
    </citation>
    <scope>NUCLEOTIDE SEQUENCE</scope>
    <source>
        <strain evidence="3">15-7</strain>
        <strain evidence="4">4032</strain>
        <strain evidence="5">4040</strain>
        <strain evidence="6">P415</strain>
        <strain evidence="7">P421</strain>
    </source>
</reference>
<feature type="region of interest" description="Disordered" evidence="1">
    <location>
        <begin position="184"/>
        <end position="240"/>
    </location>
</feature>
<dbReference type="PANTHER" id="PTHR16230:SF3">
    <property type="entry name" value="BIOGENESIS OF LYSOSOMAL ORGANELLES COMPLEX-1, SUBUNIT 4, CAPPUCCINO"/>
    <property type="match status" value="1"/>
</dbReference>
<dbReference type="InterPro" id="IPR024857">
    <property type="entry name" value="Cappuccino"/>
</dbReference>
<dbReference type="Proteomes" id="UP000251314">
    <property type="component" value="Unassembled WGS sequence"/>
</dbReference>
<evidence type="ECO:0000313" key="3">
    <source>
        <dbReference type="EMBL" id="KAG2843444.1"/>
    </source>
</evidence>
<dbReference type="PANTHER" id="PTHR16230">
    <property type="entry name" value="CAPPUCCINO"/>
    <property type="match status" value="1"/>
</dbReference>
<evidence type="ECO:0000313" key="6">
    <source>
        <dbReference type="EMBL" id="KAG2961283.1"/>
    </source>
</evidence>
<feature type="chain" id="PRO_5039985405" evidence="2">
    <location>
        <begin position="24"/>
        <end position="459"/>
    </location>
</feature>
<dbReference type="Proteomes" id="UP000774804">
    <property type="component" value="Unassembled WGS sequence"/>
</dbReference>
<feature type="signal peptide" evidence="2">
    <location>
        <begin position="1"/>
        <end position="23"/>
    </location>
</feature>
<dbReference type="EMBL" id="MJFZ01000968">
    <property type="protein sequence ID" value="RAW23914.1"/>
    <property type="molecule type" value="Genomic_DNA"/>
</dbReference>
<comment type="caution">
    <text evidence="8">The sequence shown here is derived from an EMBL/GenBank/DDBJ whole genome shotgun (WGS) entry which is preliminary data.</text>
</comment>
<dbReference type="Proteomes" id="UP000736787">
    <property type="component" value="Unassembled WGS sequence"/>
</dbReference>
<dbReference type="EMBL" id="RCMV01001711">
    <property type="protein sequence ID" value="KAG3207545.1"/>
    <property type="molecule type" value="Genomic_DNA"/>
</dbReference>
<feature type="compositionally biased region" description="Polar residues" evidence="1">
    <location>
        <begin position="210"/>
        <end position="219"/>
    </location>
</feature>
<dbReference type="Proteomes" id="UP000760860">
    <property type="component" value="Unassembled WGS sequence"/>
</dbReference>
<evidence type="ECO:0000313" key="4">
    <source>
        <dbReference type="EMBL" id="KAG2882320.1"/>
    </source>
</evidence>